<feature type="domain" description="HTH myb-type" evidence="3">
    <location>
        <begin position="288"/>
        <end position="336"/>
    </location>
</feature>
<keyword evidence="5" id="KW-1185">Reference proteome</keyword>
<evidence type="ECO:0000256" key="1">
    <source>
        <dbReference type="SAM" id="MobiDB-lite"/>
    </source>
</evidence>
<dbReference type="SMART" id="SM00717">
    <property type="entry name" value="SANT"/>
    <property type="match status" value="2"/>
</dbReference>
<feature type="domain" description="Myb-like" evidence="2">
    <location>
        <begin position="219"/>
        <end position="278"/>
    </location>
</feature>
<dbReference type="OrthoDB" id="2143914at2759"/>
<dbReference type="AlphaFoldDB" id="A0A835YVJ8"/>
<dbReference type="Gene3D" id="1.10.10.60">
    <property type="entry name" value="Homeodomain-like"/>
    <property type="match status" value="1"/>
</dbReference>
<dbReference type="PROSITE" id="PS50090">
    <property type="entry name" value="MYB_LIKE"/>
    <property type="match status" value="2"/>
</dbReference>
<feature type="region of interest" description="Disordered" evidence="1">
    <location>
        <begin position="332"/>
        <end position="380"/>
    </location>
</feature>
<dbReference type="InterPro" id="IPR009057">
    <property type="entry name" value="Homeodomain-like_sf"/>
</dbReference>
<name>A0A835YVJ8_9STRA</name>
<dbReference type="CDD" id="cd00167">
    <property type="entry name" value="SANT"/>
    <property type="match status" value="1"/>
</dbReference>
<dbReference type="EMBL" id="JAFCMP010000357">
    <property type="protein sequence ID" value="KAG5180877.1"/>
    <property type="molecule type" value="Genomic_DNA"/>
</dbReference>
<dbReference type="SUPFAM" id="SSF46689">
    <property type="entry name" value="Homeodomain-like"/>
    <property type="match status" value="1"/>
</dbReference>
<evidence type="ECO:0000259" key="3">
    <source>
        <dbReference type="PROSITE" id="PS51294"/>
    </source>
</evidence>
<organism evidence="4 5">
    <name type="scientific">Tribonema minus</name>
    <dbReference type="NCBI Taxonomy" id="303371"/>
    <lineage>
        <taxon>Eukaryota</taxon>
        <taxon>Sar</taxon>
        <taxon>Stramenopiles</taxon>
        <taxon>Ochrophyta</taxon>
        <taxon>PX clade</taxon>
        <taxon>Xanthophyceae</taxon>
        <taxon>Tribonematales</taxon>
        <taxon>Tribonemataceae</taxon>
        <taxon>Tribonema</taxon>
    </lineage>
</organism>
<dbReference type="GO" id="GO:0005634">
    <property type="term" value="C:nucleus"/>
    <property type="evidence" value="ECO:0007669"/>
    <property type="project" value="TreeGrafter"/>
</dbReference>
<sequence length="519" mass="55158">MPLLSSRKPLHSSPSGNCVKPAADPTTAQDPTPLEQRKRSRSLFDMDQEPQRRRMMIGGSASSAVHHQHQAAEQQLPSVQSMLCCMRGVHQQLKRQDTAAAPRFGSDPPLSGTSPTGYSSPWNCGAPPTHLQQRQARHCDAEQCTLREETRRIARRRHYHALCEHRHSAGPKAGMPLHHHQLEKVRKHQSTHEVQCCRTLASALQTDADTAAALARAGAEAYRPGAWSAAATQALAALVGGGGGGGGAQWTDVARQLTAATGLRASAQQCLLHWRIAVNKGETVAASRAWSVTEDDRLVAVVSVMGVRWPAVARLLPGRDLKQCREHYTNVVLPGGKPRPWPTAPPQSATLSGGAAQPQPRQLLSGFRHPSHSSAGALPVPHYGAAKASVTVNPELQRQPPPPQQQQQRPAAFRAHHHPPPPTAAHYHFGATQLPQAATLNGMRAAVPTFDQRHFGGDVLTMVSSGSPCGGRGAQGAPMPFGSGGRGAYAAAAAPSTAAAGAPPRAFEVVASLLSLRHV</sequence>
<protein>
    <submittedName>
        <fullName evidence="4">Uncharacterized protein</fullName>
    </submittedName>
</protein>
<accession>A0A835YVJ8</accession>
<comment type="caution">
    <text evidence="4">The sequence shown here is derived from an EMBL/GenBank/DDBJ whole genome shotgun (WGS) entry which is preliminary data.</text>
</comment>
<dbReference type="PROSITE" id="PS51294">
    <property type="entry name" value="HTH_MYB"/>
    <property type="match status" value="1"/>
</dbReference>
<dbReference type="GO" id="GO:0000978">
    <property type="term" value="F:RNA polymerase II cis-regulatory region sequence-specific DNA binding"/>
    <property type="evidence" value="ECO:0007669"/>
    <property type="project" value="TreeGrafter"/>
</dbReference>
<dbReference type="InterPro" id="IPR017930">
    <property type="entry name" value="Myb_dom"/>
</dbReference>
<dbReference type="InterPro" id="IPR050560">
    <property type="entry name" value="MYB_TF"/>
</dbReference>
<evidence type="ECO:0000259" key="2">
    <source>
        <dbReference type="PROSITE" id="PS50090"/>
    </source>
</evidence>
<feature type="region of interest" description="Disordered" evidence="1">
    <location>
        <begin position="1"/>
        <end position="51"/>
    </location>
</feature>
<dbReference type="PANTHER" id="PTHR45614">
    <property type="entry name" value="MYB PROTEIN-RELATED"/>
    <property type="match status" value="1"/>
</dbReference>
<dbReference type="GO" id="GO:0000981">
    <property type="term" value="F:DNA-binding transcription factor activity, RNA polymerase II-specific"/>
    <property type="evidence" value="ECO:0007669"/>
    <property type="project" value="TreeGrafter"/>
</dbReference>
<dbReference type="PANTHER" id="PTHR45614:SF51">
    <property type="entry name" value="MYB-LIKE DNA-BINDING PROTEIN BAS1"/>
    <property type="match status" value="1"/>
</dbReference>
<evidence type="ECO:0000313" key="5">
    <source>
        <dbReference type="Proteomes" id="UP000664859"/>
    </source>
</evidence>
<evidence type="ECO:0000313" key="4">
    <source>
        <dbReference type="EMBL" id="KAG5180877.1"/>
    </source>
</evidence>
<reference evidence="4" key="1">
    <citation type="submission" date="2021-02" db="EMBL/GenBank/DDBJ databases">
        <title>First Annotated Genome of the Yellow-green Alga Tribonema minus.</title>
        <authorList>
            <person name="Mahan K.M."/>
        </authorList>
    </citation>
    <scope>NUCLEOTIDE SEQUENCE</scope>
    <source>
        <strain evidence="4">UTEX B ZZ1240</strain>
    </source>
</reference>
<feature type="domain" description="Myb-like" evidence="2">
    <location>
        <begin position="290"/>
        <end position="332"/>
    </location>
</feature>
<dbReference type="InterPro" id="IPR001005">
    <property type="entry name" value="SANT/Myb"/>
</dbReference>
<dbReference type="Proteomes" id="UP000664859">
    <property type="component" value="Unassembled WGS sequence"/>
</dbReference>
<feature type="region of interest" description="Disordered" evidence="1">
    <location>
        <begin position="96"/>
        <end position="118"/>
    </location>
</feature>
<gene>
    <name evidence="4" type="ORF">JKP88DRAFT_263809</name>
</gene>
<feature type="region of interest" description="Disordered" evidence="1">
    <location>
        <begin position="394"/>
        <end position="425"/>
    </location>
</feature>
<dbReference type="Pfam" id="PF00249">
    <property type="entry name" value="Myb_DNA-binding"/>
    <property type="match status" value="1"/>
</dbReference>
<proteinExistence type="predicted"/>